<gene>
    <name evidence="2" type="ORF">INF35_07210</name>
</gene>
<keyword evidence="3" id="KW-1185">Reference proteome</keyword>
<evidence type="ECO:0000313" key="2">
    <source>
        <dbReference type="EMBL" id="MBE5037569.1"/>
    </source>
</evidence>
<dbReference type="Gene3D" id="2.60.40.1630">
    <property type="entry name" value="bacillus anthracis domain"/>
    <property type="match status" value="1"/>
</dbReference>
<dbReference type="InterPro" id="IPR025436">
    <property type="entry name" value="DUF4179"/>
</dbReference>
<evidence type="ECO:0000313" key="3">
    <source>
        <dbReference type="Proteomes" id="UP000768567"/>
    </source>
</evidence>
<evidence type="ECO:0000259" key="1">
    <source>
        <dbReference type="Pfam" id="PF13786"/>
    </source>
</evidence>
<proteinExistence type="predicted"/>
<accession>A0ABR9R374</accession>
<dbReference type="Pfam" id="PF13786">
    <property type="entry name" value="DUF4179"/>
    <property type="match status" value="1"/>
</dbReference>
<dbReference type="Proteomes" id="UP000768567">
    <property type="component" value="Unassembled WGS sequence"/>
</dbReference>
<comment type="caution">
    <text evidence="2">The sequence shown here is derived from an EMBL/GenBank/DDBJ whole genome shotgun (WGS) entry which is preliminary data.</text>
</comment>
<dbReference type="EMBL" id="JADCKC010000002">
    <property type="protein sequence ID" value="MBE5037569.1"/>
    <property type="molecule type" value="Genomic_DNA"/>
</dbReference>
<reference evidence="2 3" key="1">
    <citation type="submission" date="2020-10" db="EMBL/GenBank/DDBJ databases">
        <title>ChiBAC.</title>
        <authorList>
            <person name="Zenner C."/>
            <person name="Hitch T.C.A."/>
            <person name="Clavel T."/>
        </authorList>
    </citation>
    <scope>NUCLEOTIDE SEQUENCE [LARGE SCALE GENOMIC DNA]</scope>
    <source>
        <strain evidence="2 3">DSM 109015</strain>
    </source>
</reference>
<sequence length="527" mass="56826">MRNTQQDLLHELDALDIPEAPLSAGEMDRLTRAVMGRVDASHTPEAESSHETEKVPAVHVVRHRALTFGIAAAVICALCGTAAAVGPSLVKMIQGNIDFFSTAPEQSQVSQNLDAPRGTHEGTEAELTAYNAPVDQTVTDDGVSVTLDNISIDVSSMDVFFTITGDNIVDDALDEESFYSSSDQVWFSAPFFSECTLNGEDIVADSPTLREYYRVDGSTLKMWVHYIITAVPEGDTVVLNLSETSVLNHEGSWDFSVSLDGNALRAGATQAKAGEYQVGGDVLLLDNLTFGPLGGSITTRYEYAYTDDTQTEVAWSKGMDASEFVITDDTGKELYLSAQAAQNYIQDGTVEQSSVSNYQLTRPADGATSITLTPVSYDETAETELRTVTADEMRDGAKIPFSDLGGFTVQDFTVQDSSISFSLVPYGWVHGMSSGMLVDLVMPDDEAVSTVSEEVQGLNEEGTATIARTGMVNAFADPATGIVTIRYDYYAATQEELEQINTFHYYFAPGATLDTANAITLPLEAIS</sequence>
<name>A0ABR9R374_9FIRM</name>
<organism evidence="2 3">
    <name type="scientific">Gemmiger gallinarum</name>
    <dbReference type="NCBI Taxonomy" id="2779354"/>
    <lineage>
        <taxon>Bacteria</taxon>
        <taxon>Bacillati</taxon>
        <taxon>Bacillota</taxon>
        <taxon>Clostridia</taxon>
        <taxon>Eubacteriales</taxon>
        <taxon>Gemmiger</taxon>
    </lineage>
</organism>
<feature type="domain" description="DUF4179" evidence="1">
    <location>
        <begin position="67"/>
        <end position="163"/>
    </location>
</feature>
<protein>
    <submittedName>
        <fullName evidence="2">DUF4179 domain-containing protein</fullName>
    </submittedName>
</protein>
<dbReference type="RefSeq" id="WP_193500997.1">
    <property type="nucleotide sequence ID" value="NZ_JADCKC010000002.1"/>
</dbReference>